<gene>
    <name evidence="2" type="ORF">V0288_09740</name>
</gene>
<evidence type="ECO:0000256" key="1">
    <source>
        <dbReference type="SAM" id="Phobius"/>
    </source>
</evidence>
<evidence type="ECO:0000313" key="2">
    <source>
        <dbReference type="EMBL" id="MEG3437400.1"/>
    </source>
</evidence>
<dbReference type="Proteomes" id="UP001328733">
    <property type="component" value="Unassembled WGS sequence"/>
</dbReference>
<organism evidence="2 3">
    <name type="scientific">Pannus brasiliensis CCIBt3594</name>
    <dbReference type="NCBI Taxonomy" id="1427578"/>
    <lineage>
        <taxon>Bacteria</taxon>
        <taxon>Bacillati</taxon>
        <taxon>Cyanobacteriota</taxon>
        <taxon>Cyanophyceae</taxon>
        <taxon>Oscillatoriophycideae</taxon>
        <taxon>Chroococcales</taxon>
        <taxon>Microcystaceae</taxon>
        <taxon>Pannus</taxon>
    </lineage>
</organism>
<name>A0AAW9QHX1_9CHRO</name>
<protein>
    <submittedName>
        <fullName evidence="2">Uncharacterized protein</fullName>
    </submittedName>
</protein>
<keyword evidence="3" id="KW-1185">Reference proteome</keyword>
<proteinExistence type="predicted"/>
<comment type="caution">
    <text evidence="2">The sequence shown here is derived from an EMBL/GenBank/DDBJ whole genome shotgun (WGS) entry which is preliminary data.</text>
</comment>
<keyword evidence="1" id="KW-0812">Transmembrane</keyword>
<dbReference type="EMBL" id="JBAFSM010000015">
    <property type="protein sequence ID" value="MEG3437400.1"/>
    <property type="molecule type" value="Genomic_DNA"/>
</dbReference>
<accession>A0AAW9QHX1</accession>
<evidence type="ECO:0000313" key="3">
    <source>
        <dbReference type="Proteomes" id="UP001328733"/>
    </source>
</evidence>
<dbReference type="AlphaFoldDB" id="A0AAW9QHX1"/>
<reference evidence="2 3" key="1">
    <citation type="submission" date="2024-01" db="EMBL/GenBank/DDBJ databases">
        <title>Genomic insights into the taxonomy and metabolism of the cyanobacterium Pannus brasiliensis CCIBt3594.</title>
        <authorList>
            <person name="Machado M."/>
            <person name="Botero N.B."/>
            <person name="Andreote A.P.D."/>
            <person name="Feitosa A.M.T."/>
            <person name="Popin R."/>
            <person name="Sivonen K."/>
            <person name="Fiore M.F."/>
        </authorList>
    </citation>
    <scope>NUCLEOTIDE SEQUENCE [LARGE SCALE GENOMIC DNA]</scope>
    <source>
        <strain evidence="2 3">CCIBt3594</strain>
    </source>
</reference>
<sequence>MEGISKRLEKVESEQTALVKDISDLKGIKSLIIPILVAVNPAVVTVVVRSLPFPNP</sequence>
<keyword evidence="1" id="KW-1133">Transmembrane helix</keyword>
<dbReference type="RefSeq" id="WP_332864883.1">
    <property type="nucleotide sequence ID" value="NZ_JBAFSM010000015.1"/>
</dbReference>
<feature type="transmembrane region" description="Helical" evidence="1">
    <location>
        <begin position="31"/>
        <end position="51"/>
    </location>
</feature>
<keyword evidence="1" id="KW-0472">Membrane</keyword>